<gene>
    <name evidence="1" type="ORF">C8F04DRAFT_1137704</name>
</gene>
<comment type="caution">
    <text evidence="1">The sequence shown here is derived from an EMBL/GenBank/DDBJ whole genome shotgun (WGS) entry which is preliminary data.</text>
</comment>
<reference evidence="1" key="1">
    <citation type="submission" date="2023-03" db="EMBL/GenBank/DDBJ databases">
        <title>Massive genome expansion in bonnet fungi (Mycena s.s.) driven by repeated elements and novel gene families across ecological guilds.</title>
        <authorList>
            <consortium name="Lawrence Berkeley National Laboratory"/>
            <person name="Harder C.B."/>
            <person name="Miyauchi S."/>
            <person name="Viragh M."/>
            <person name="Kuo A."/>
            <person name="Thoen E."/>
            <person name="Andreopoulos B."/>
            <person name="Lu D."/>
            <person name="Skrede I."/>
            <person name="Drula E."/>
            <person name="Henrissat B."/>
            <person name="Morin E."/>
            <person name="Kohler A."/>
            <person name="Barry K."/>
            <person name="LaButti K."/>
            <person name="Morin E."/>
            <person name="Salamov A."/>
            <person name="Lipzen A."/>
            <person name="Mereny Z."/>
            <person name="Hegedus B."/>
            <person name="Baldrian P."/>
            <person name="Stursova M."/>
            <person name="Weitz H."/>
            <person name="Taylor A."/>
            <person name="Grigoriev I.V."/>
            <person name="Nagy L.G."/>
            <person name="Martin F."/>
            <person name="Kauserud H."/>
        </authorList>
    </citation>
    <scope>NUCLEOTIDE SEQUENCE</scope>
    <source>
        <strain evidence="1">CBHHK200</strain>
    </source>
</reference>
<sequence length="490" mass="54957">MTRPCWKCGAPATIPQLEFPQTTESSLAFSDLLSSNEVPDEKITLEIRDIVSNGQAQVDALDIQINSLAITLAQLMRSRDKIAEHVRQHRAIISSVRRVPPELLCEIFAAAVHAALGYAALWSSITIPSSTLPVKSCILLPQVEAQLHRSANAPLDVILRDIQPDVSIPLLDPVFAHCNRWRSLCLHFNNLSRCVPLEWLHPVDMQLDQLEKLEIANADDTEIPDIFSAAARLRQVILCDWRFEFYSLFVTIPWHQITHYRGAYTWTRQIQILEAAPNLVDCVLGFKSSDDSSNNLVVMNHLHRLRIARPGFLVPLTAPSLHTLHCVWESESIHSLLPAFILHSSCSLQELSSMHCTITSELIMVLQSLPSLTSLLLESDRNVTGQQERATLFEAFTISGTSDEHLCPNLTSFVYGFPRWLPHELLDELFFAMFPSPRLTFLRLFIADAGSDICSPEMATLFETLRARGCDAAFLSKDGTDRLMAKGVVF</sequence>
<dbReference type="SUPFAM" id="SSF52047">
    <property type="entry name" value="RNI-like"/>
    <property type="match status" value="1"/>
</dbReference>
<protein>
    <recommendedName>
        <fullName evidence="3">F-box domain-containing protein</fullName>
    </recommendedName>
</protein>
<dbReference type="Proteomes" id="UP001218188">
    <property type="component" value="Unassembled WGS sequence"/>
</dbReference>
<name>A0AAD6S8I2_9AGAR</name>
<dbReference type="InterPro" id="IPR032675">
    <property type="entry name" value="LRR_dom_sf"/>
</dbReference>
<dbReference type="EMBL" id="JARJCM010000207">
    <property type="protein sequence ID" value="KAJ7022562.1"/>
    <property type="molecule type" value="Genomic_DNA"/>
</dbReference>
<proteinExistence type="predicted"/>
<keyword evidence="2" id="KW-1185">Reference proteome</keyword>
<evidence type="ECO:0008006" key="3">
    <source>
        <dbReference type="Google" id="ProtNLM"/>
    </source>
</evidence>
<dbReference type="AlphaFoldDB" id="A0AAD6S8I2"/>
<organism evidence="1 2">
    <name type="scientific">Mycena alexandri</name>
    <dbReference type="NCBI Taxonomy" id="1745969"/>
    <lineage>
        <taxon>Eukaryota</taxon>
        <taxon>Fungi</taxon>
        <taxon>Dikarya</taxon>
        <taxon>Basidiomycota</taxon>
        <taxon>Agaricomycotina</taxon>
        <taxon>Agaricomycetes</taxon>
        <taxon>Agaricomycetidae</taxon>
        <taxon>Agaricales</taxon>
        <taxon>Marasmiineae</taxon>
        <taxon>Mycenaceae</taxon>
        <taxon>Mycena</taxon>
    </lineage>
</organism>
<evidence type="ECO:0000313" key="1">
    <source>
        <dbReference type="EMBL" id="KAJ7022562.1"/>
    </source>
</evidence>
<evidence type="ECO:0000313" key="2">
    <source>
        <dbReference type="Proteomes" id="UP001218188"/>
    </source>
</evidence>
<dbReference type="Gene3D" id="3.80.10.10">
    <property type="entry name" value="Ribonuclease Inhibitor"/>
    <property type="match status" value="1"/>
</dbReference>
<accession>A0AAD6S8I2</accession>